<accession>A0A6J5L989</accession>
<evidence type="ECO:0000313" key="1">
    <source>
        <dbReference type="EMBL" id="CAB4129607.1"/>
    </source>
</evidence>
<gene>
    <name evidence="1" type="ORF">UFOVP116_55</name>
</gene>
<dbReference type="EMBL" id="LR796237">
    <property type="protein sequence ID" value="CAB4129607.1"/>
    <property type="molecule type" value="Genomic_DNA"/>
</dbReference>
<organism evidence="1">
    <name type="scientific">uncultured Caudovirales phage</name>
    <dbReference type="NCBI Taxonomy" id="2100421"/>
    <lineage>
        <taxon>Viruses</taxon>
        <taxon>Duplodnaviria</taxon>
        <taxon>Heunggongvirae</taxon>
        <taxon>Uroviricota</taxon>
        <taxon>Caudoviricetes</taxon>
        <taxon>Peduoviridae</taxon>
        <taxon>Maltschvirus</taxon>
        <taxon>Maltschvirus maltsch</taxon>
    </lineage>
</organism>
<protein>
    <submittedName>
        <fullName evidence="1">Uncharacterized protein</fullName>
    </submittedName>
</protein>
<reference evidence="1" key="1">
    <citation type="submission" date="2020-04" db="EMBL/GenBank/DDBJ databases">
        <authorList>
            <person name="Chiriac C."/>
            <person name="Salcher M."/>
            <person name="Ghai R."/>
            <person name="Kavagutti S V."/>
        </authorList>
    </citation>
    <scope>NUCLEOTIDE SEQUENCE</scope>
</reference>
<sequence length="104" mass="12029">MRVIESKHEVIRDEFGERWLLNGRLHREDGPAVTWAGGTKSWYLNGERHRIDGPAIVYPNGDASWYINGRVYRRFKSFCRAAGLSEAAKTMIQLQHPMIDINRS</sequence>
<name>A0A6J5L989_9CAUD</name>
<proteinExistence type="predicted"/>